<evidence type="ECO:0000256" key="2">
    <source>
        <dbReference type="SAM" id="MobiDB-lite"/>
    </source>
</evidence>
<feature type="chain" id="PRO_5045948296" description="Tetratricopeptide repeat protein" evidence="3">
    <location>
        <begin position="25"/>
        <end position="1183"/>
    </location>
</feature>
<dbReference type="RefSeq" id="WP_344795889.1">
    <property type="nucleotide sequence ID" value="NZ_BAABBN010000004.1"/>
</dbReference>
<dbReference type="Gene3D" id="1.25.40.10">
    <property type="entry name" value="Tetratricopeptide repeat domain"/>
    <property type="match status" value="5"/>
</dbReference>
<evidence type="ECO:0000256" key="1">
    <source>
        <dbReference type="PROSITE-ProRule" id="PRU00339"/>
    </source>
</evidence>
<protein>
    <recommendedName>
        <fullName evidence="6">Tetratricopeptide repeat protein</fullName>
    </recommendedName>
</protein>
<dbReference type="SMART" id="SM00028">
    <property type="entry name" value="TPR"/>
    <property type="match status" value="5"/>
</dbReference>
<dbReference type="Pfam" id="PF13181">
    <property type="entry name" value="TPR_8"/>
    <property type="match status" value="1"/>
</dbReference>
<dbReference type="PROSITE" id="PS50005">
    <property type="entry name" value="TPR"/>
    <property type="match status" value="1"/>
</dbReference>
<evidence type="ECO:0000313" key="5">
    <source>
        <dbReference type="Proteomes" id="UP001501565"/>
    </source>
</evidence>
<dbReference type="EMBL" id="BAABBN010000004">
    <property type="protein sequence ID" value="GAA3916354.1"/>
    <property type="molecule type" value="Genomic_DNA"/>
</dbReference>
<feature type="region of interest" description="Disordered" evidence="2">
    <location>
        <begin position="424"/>
        <end position="447"/>
    </location>
</feature>
<evidence type="ECO:0000256" key="3">
    <source>
        <dbReference type="SAM" id="SignalP"/>
    </source>
</evidence>
<proteinExistence type="predicted"/>
<name>A0ABP7MAT2_9GAMM</name>
<dbReference type="SUPFAM" id="SSF48452">
    <property type="entry name" value="TPR-like"/>
    <property type="match status" value="3"/>
</dbReference>
<dbReference type="InterPro" id="IPR019734">
    <property type="entry name" value="TPR_rpt"/>
</dbReference>
<dbReference type="InterPro" id="IPR011990">
    <property type="entry name" value="TPR-like_helical_dom_sf"/>
</dbReference>
<feature type="compositionally biased region" description="Polar residues" evidence="2">
    <location>
        <begin position="437"/>
        <end position="447"/>
    </location>
</feature>
<accession>A0ABP7MAT2</accession>
<reference evidence="5" key="1">
    <citation type="journal article" date="2019" name="Int. J. Syst. Evol. Microbiol.">
        <title>The Global Catalogue of Microorganisms (GCM) 10K type strain sequencing project: providing services to taxonomists for standard genome sequencing and annotation.</title>
        <authorList>
            <consortium name="The Broad Institute Genomics Platform"/>
            <consortium name="The Broad Institute Genome Sequencing Center for Infectious Disease"/>
            <person name="Wu L."/>
            <person name="Ma J."/>
        </authorList>
    </citation>
    <scope>NUCLEOTIDE SEQUENCE [LARGE SCALE GENOMIC DNA]</scope>
    <source>
        <strain evidence="5">JCM 17551</strain>
    </source>
</reference>
<keyword evidence="1" id="KW-0802">TPR repeat</keyword>
<feature type="signal peptide" evidence="3">
    <location>
        <begin position="1"/>
        <end position="24"/>
    </location>
</feature>
<sequence>MIPFSKKIATFGVGLILSSSFAFAESAADSSAVSSSSKLTPAELDKYGFEKVDKTVRQERLIKRFNNDKNRLEMAIDNTKALILQSHGKPYMPELYLRLAELYIEKSRVAYFLRRTESGAAITSSLDSLETNALKLKAIEVYQRILNNYPKFKYRGKVHFYLAHEFRELNRLEEMVKHYQAIIKNYPQSEYVPESYLLLGDYFFDNKNLKDAESHYQQVLNFPNSSAITIARYKLAWVHINNKDWSGAIALLEQSIEKVDEDKEFSVDTYSRVDVRLEALNDIAFVFTDHYKKLSPEETLQYFREYAWSRPVYLGVLEKLAYRFFIKKKWAHASMIYRELAAIQHEPAKQLEYIESLYTTTRHLKDYSNANIDVKDIATALNRVRYSTHYPEEGKARYFQTFEIYARDLATQLHDLTKQAKSQKAGLVQTKSDKTSSNKAQSEQANLEESSLIEDFSKAADAYESYLDVFEESAEYDKMSVNYAEALFLAKRFVEAGDQYETLALKDGEASDAESINEKYLYSATLSYYQSLKENRDSLNYYEVVQSQTGLARTGTLYATTYPNSKNTPNVLFNVAWIKYDEGKYEEAIEQFTAFAEAYPSGKEAEAAIRLSLDAFHALEDYEGLIDYGKQVAQIVGLSSEILSETAQVASAAEAKVISNLTVASMEDWESGKNDMLEYAQAHESTGLGEAALKALFISSKEKNDIETMQIAGKNYINKYPKSAESKNILNVMIEASIRTQQYRVLVDNLEDFAQSYPTDPNASDFLYQAATLREGMNQLGLARTNYNTLLSKYEITQTMRKNIVLSMVESDLKNGQLASAIKLMETNLRGISQDDKALFNARIASLYHQQNNPQRAASYQKVAAASFNGAADHQQKAAMSEMVYLSTANYQNTYNGLKLQGIIDEQIFANKTELYDHLSQTLYSVLEYQSPKWSILACFRLYEVNMEYANFLNNAPLPDMSPEEQAEYKGLIAAQAQEYIDEAQQYLETGNGLAERLNSFDPLLTTYEKSAGQQQVSSFMPVRPSIQIGVDAFQDEALREIHNLVSRDPKDISYQLKLAKTYLMKEDIGLARTIASNIVSASPGLEKEQATEAQMLLGMTSLLSGDDKQARSALEKAIELDQNNFEAAANLAALYQHYGLSELASGLYQTIPNDWEITHDVNEKAKTNLTQYRAKQDQMNQG</sequence>
<organism evidence="4 5">
    <name type="scientific">Litoribacillus peritrichatus</name>
    <dbReference type="NCBI Taxonomy" id="718191"/>
    <lineage>
        <taxon>Bacteria</taxon>
        <taxon>Pseudomonadati</taxon>
        <taxon>Pseudomonadota</taxon>
        <taxon>Gammaproteobacteria</taxon>
        <taxon>Oceanospirillales</taxon>
        <taxon>Oceanospirillaceae</taxon>
        <taxon>Litoribacillus</taxon>
    </lineage>
</organism>
<gene>
    <name evidence="4" type="ORF">GCM10022277_08840</name>
</gene>
<evidence type="ECO:0008006" key="6">
    <source>
        <dbReference type="Google" id="ProtNLM"/>
    </source>
</evidence>
<feature type="repeat" description="TPR" evidence="1">
    <location>
        <begin position="1092"/>
        <end position="1125"/>
    </location>
</feature>
<keyword evidence="3" id="KW-0732">Signal</keyword>
<dbReference type="Proteomes" id="UP001501565">
    <property type="component" value="Unassembled WGS sequence"/>
</dbReference>
<keyword evidence="5" id="KW-1185">Reference proteome</keyword>
<comment type="caution">
    <text evidence="4">The sequence shown here is derived from an EMBL/GenBank/DDBJ whole genome shotgun (WGS) entry which is preliminary data.</text>
</comment>
<evidence type="ECO:0000313" key="4">
    <source>
        <dbReference type="EMBL" id="GAA3916354.1"/>
    </source>
</evidence>
<dbReference type="Pfam" id="PF13174">
    <property type="entry name" value="TPR_6"/>
    <property type="match status" value="3"/>
</dbReference>